<dbReference type="InterPro" id="IPR047271">
    <property type="entry name" value="Ephexin-like"/>
</dbReference>
<dbReference type="Gene3D" id="2.30.29.30">
    <property type="entry name" value="Pleckstrin-homology domain (PH domain)/Phosphotyrosine-binding domain (PTB)"/>
    <property type="match status" value="1"/>
</dbReference>
<dbReference type="EMBL" id="KL363269">
    <property type="protein sequence ID" value="KFD49501.1"/>
    <property type="molecule type" value="Genomic_DNA"/>
</dbReference>
<organism evidence="5">
    <name type="scientific">Trichuris suis</name>
    <name type="common">pig whipworm</name>
    <dbReference type="NCBI Taxonomy" id="68888"/>
    <lineage>
        <taxon>Eukaryota</taxon>
        <taxon>Metazoa</taxon>
        <taxon>Ecdysozoa</taxon>
        <taxon>Nematoda</taxon>
        <taxon>Enoplea</taxon>
        <taxon>Dorylaimia</taxon>
        <taxon>Trichinellida</taxon>
        <taxon>Trichuridae</taxon>
        <taxon>Trichuris</taxon>
    </lineage>
</organism>
<dbReference type="Pfam" id="PF00621">
    <property type="entry name" value="RhoGEF"/>
    <property type="match status" value="1"/>
</dbReference>
<evidence type="ECO:0000256" key="1">
    <source>
        <dbReference type="SAM" id="MobiDB-lite"/>
    </source>
</evidence>
<feature type="region of interest" description="Disordered" evidence="1">
    <location>
        <begin position="188"/>
        <end position="212"/>
    </location>
</feature>
<evidence type="ECO:0000259" key="2">
    <source>
        <dbReference type="PROSITE" id="PS50003"/>
    </source>
</evidence>
<dbReference type="SUPFAM" id="SSF50729">
    <property type="entry name" value="PH domain-like"/>
    <property type="match status" value="1"/>
</dbReference>
<dbReference type="PROSITE" id="PS50010">
    <property type="entry name" value="DH_2"/>
    <property type="match status" value="1"/>
</dbReference>
<dbReference type="SMART" id="SM00233">
    <property type="entry name" value="PH"/>
    <property type="match status" value="1"/>
</dbReference>
<accession>A0A085N879</accession>
<name>A0A085N879_9BILA</name>
<dbReference type="InterPro" id="IPR011993">
    <property type="entry name" value="PH-like_dom_sf"/>
</dbReference>
<dbReference type="Proteomes" id="UP000030764">
    <property type="component" value="Unassembled WGS sequence"/>
</dbReference>
<dbReference type="InterPro" id="IPR000219">
    <property type="entry name" value="DH_dom"/>
</dbReference>
<dbReference type="SUPFAM" id="SSF48065">
    <property type="entry name" value="DBL homology domain (DH-domain)"/>
    <property type="match status" value="1"/>
</dbReference>
<dbReference type="SMART" id="SM00325">
    <property type="entry name" value="RhoGEF"/>
    <property type="match status" value="1"/>
</dbReference>
<dbReference type="PANTHER" id="PTHR12845:SF5">
    <property type="entry name" value="EPHEXIN, ISOFORM D"/>
    <property type="match status" value="1"/>
</dbReference>
<dbReference type="AlphaFoldDB" id="A0A085N879"/>
<evidence type="ECO:0000313" key="6">
    <source>
        <dbReference type="Proteomes" id="UP000030764"/>
    </source>
</evidence>
<dbReference type="InterPro" id="IPR035899">
    <property type="entry name" value="DBL_dom_sf"/>
</dbReference>
<gene>
    <name evidence="4" type="ORF">M513_09612</name>
    <name evidence="5" type="ORF">M514_09612</name>
</gene>
<feature type="compositionally biased region" description="Polar residues" evidence="1">
    <location>
        <begin position="284"/>
        <end position="294"/>
    </location>
</feature>
<reference evidence="5 6" key="1">
    <citation type="journal article" date="2014" name="Nat. Genet.">
        <title>Genome and transcriptome of the porcine whipworm Trichuris suis.</title>
        <authorList>
            <person name="Jex A.R."/>
            <person name="Nejsum P."/>
            <person name="Schwarz E.M."/>
            <person name="Hu L."/>
            <person name="Young N.D."/>
            <person name="Hall R.S."/>
            <person name="Korhonen P.K."/>
            <person name="Liao S."/>
            <person name="Thamsborg S."/>
            <person name="Xia J."/>
            <person name="Xu P."/>
            <person name="Wang S."/>
            <person name="Scheerlinck J.P."/>
            <person name="Hofmann A."/>
            <person name="Sternberg P.W."/>
            <person name="Wang J."/>
            <person name="Gasser R.B."/>
        </authorList>
    </citation>
    <scope>NUCLEOTIDE SEQUENCE [LARGE SCALE GENOMIC DNA]</scope>
    <source>
        <strain evidence="5">DCEP-RM93F</strain>
        <strain evidence="4">DCEP-RM93M</strain>
    </source>
</reference>
<evidence type="ECO:0000259" key="3">
    <source>
        <dbReference type="PROSITE" id="PS50010"/>
    </source>
</evidence>
<dbReference type="EMBL" id="KL367534">
    <property type="protein sequence ID" value="KFD65675.1"/>
    <property type="molecule type" value="Genomic_DNA"/>
</dbReference>
<evidence type="ECO:0008006" key="7">
    <source>
        <dbReference type="Google" id="ProtNLM"/>
    </source>
</evidence>
<feature type="domain" description="DH" evidence="3">
    <location>
        <begin position="351"/>
        <end position="541"/>
    </location>
</feature>
<evidence type="ECO:0000313" key="4">
    <source>
        <dbReference type="EMBL" id="KFD49501.1"/>
    </source>
</evidence>
<dbReference type="PROSITE" id="PS50003">
    <property type="entry name" value="PH_DOMAIN"/>
    <property type="match status" value="1"/>
</dbReference>
<proteinExistence type="predicted"/>
<dbReference type="PANTHER" id="PTHR12845">
    <property type="entry name" value="GUANINE NUCLEOTIDE EXCHANGE FACTOR"/>
    <property type="match status" value="1"/>
</dbReference>
<dbReference type="Gene3D" id="1.20.900.10">
    <property type="entry name" value="Dbl homology (DH) domain"/>
    <property type="match status" value="1"/>
</dbReference>
<feature type="region of interest" description="Disordered" evidence="1">
    <location>
        <begin position="229"/>
        <end position="296"/>
    </location>
</feature>
<feature type="domain" description="PH" evidence="2">
    <location>
        <begin position="571"/>
        <end position="696"/>
    </location>
</feature>
<protein>
    <recommendedName>
        <fullName evidence="7">DH domain-containing protein</fullName>
    </recommendedName>
</protein>
<evidence type="ECO:0000313" key="5">
    <source>
        <dbReference type="EMBL" id="KFD65675.1"/>
    </source>
</evidence>
<dbReference type="InterPro" id="IPR001849">
    <property type="entry name" value="PH_domain"/>
</dbReference>
<feature type="region of interest" description="Disordered" evidence="1">
    <location>
        <begin position="1"/>
        <end position="26"/>
    </location>
</feature>
<dbReference type="GO" id="GO:0005085">
    <property type="term" value="F:guanyl-nucleotide exchange factor activity"/>
    <property type="evidence" value="ECO:0007669"/>
    <property type="project" value="InterPro"/>
</dbReference>
<dbReference type="CDD" id="cd00160">
    <property type="entry name" value="RhoGEF"/>
    <property type="match status" value="1"/>
</dbReference>
<feature type="compositionally biased region" description="Polar residues" evidence="1">
    <location>
        <begin position="240"/>
        <end position="253"/>
    </location>
</feature>
<keyword evidence="6" id="KW-1185">Reference proteome</keyword>
<dbReference type="Proteomes" id="UP000030758">
    <property type="component" value="Unassembled WGS sequence"/>
</dbReference>
<sequence length="722" mass="82913">MDKENYGTKQQVGHDAFLSTERPKPMQPVDTNVIANGCENSAWQPQKRQWLYTKRRLSLVSGWNCSIRNGSPFQSIACMIRPSGDLESSVAPLRKYGSRCRNVPLHYTSQRLCQNVSELGRKFNALRIRSFEKRVKGESDLTRRRRSCVSLFDLTRAKADEHKTCSVRTRQRSQLQLTSSVDTTLDTTSFPLWTDSDDRSEPESSPKIFAENAATKQEAYTQIFKITEEELTDETDTDNTGHSSIFSSLSADQETPDIDGSNGKKRKPAEKALKPCGPKRQNRSARSFGTSETPSWKRLPLKRNQTFSEGVVSDLSSIFTCRFGSDRALWSTLKDTVKLGILETMDPNSIQVQEKIFEIVSSEATYVHSLDLLVKYFMESPKLSGYVGQGSVISFVDRKNLFSTILEVRKGSRRLLNALFLSVKNCIMLDEIFEILAEHLAQQESTYVNYCSSLSYQQRTLRNLRETKQEFCKAIKTIEKAEELQNQSLSSFLMQPMQRVTRYPLMVDAVLRDLDEKDRRIDSVRKAQEVANRMVSKCDQTIKCFERMEELLELENSLTYKSSSPRRFPLVSEKRSFLMKDSFHMLYTLNRPSGRFGWTNCVLFLFSDMLMITKATDHGQFVVKGYCERKFITISSAQSCFIPLSKSHNGFFCSLKYVFFCVLEKDHSGKRSEVAFATEEKQQMDRWMDALEKTNDSNGQMHPVAYIKNNYCTVPRRYKKVP</sequence>